<dbReference type="EMBL" id="AP021883">
    <property type="protein sequence ID" value="BBP02565.1"/>
    <property type="molecule type" value="Genomic_DNA"/>
</dbReference>
<sequence>MGTNSDTIDQNTLMHLVEAGAVHGASIIGQPGGWGVVIQYGMTERALAAKRGSVRNFARFETLVGYLKKMGIAKYQVDATEYDPTTIKEERFRENAAERMRHAHEAAAHDKWFRTQIEQALQEADDPATVWLSNEEVKMQSAKRRAEWSKRALRSAI</sequence>
<accession>A0A809RMD7</accession>
<reference evidence="2" key="1">
    <citation type="submission" date="2019-11" db="EMBL/GenBank/DDBJ databases">
        <title>Isolation and characterization of a novel species in the genus Sulfuriferula.</title>
        <authorList>
            <person name="Mochizuki J."/>
            <person name="Kojima H."/>
            <person name="Fukui M."/>
        </authorList>
    </citation>
    <scope>NUCLEOTIDE SEQUENCE [LARGE SCALE GENOMIC DNA]</scope>
    <source>
        <strain evidence="2">SGTM</strain>
        <plasmid evidence="2">sgtm_pl2 dna</plasmid>
    </source>
</reference>
<dbReference type="RefSeq" id="WP_232526109.1">
    <property type="nucleotide sequence ID" value="NZ_AP021883.1"/>
</dbReference>
<keyword evidence="1" id="KW-0614">Plasmid</keyword>
<dbReference type="KEGG" id="sniv:SFSGTM_32730"/>
<evidence type="ECO:0000313" key="1">
    <source>
        <dbReference type="EMBL" id="BBP02565.1"/>
    </source>
</evidence>
<proteinExistence type="predicted"/>
<gene>
    <name evidence="1" type="ORF">SFSGTM_32730</name>
</gene>
<organism evidence="1 2">
    <name type="scientific">Sulfuriferula nivalis</name>
    <dbReference type="NCBI Taxonomy" id="2675298"/>
    <lineage>
        <taxon>Bacteria</taxon>
        <taxon>Pseudomonadati</taxon>
        <taxon>Pseudomonadota</taxon>
        <taxon>Betaproteobacteria</taxon>
        <taxon>Nitrosomonadales</taxon>
        <taxon>Sulfuricellaceae</taxon>
        <taxon>Sulfuriferula</taxon>
    </lineage>
</organism>
<geneLocation type="plasmid" evidence="2">
    <name>sgtm_pl2 dna</name>
</geneLocation>
<dbReference type="AlphaFoldDB" id="A0A809RMD7"/>
<evidence type="ECO:0000313" key="2">
    <source>
        <dbReference type="Proteomes" id="UP000463939"/>
    </source>
</evidence>
<name>A0A809RMD7_9PROT</name>
<evidence type="ECO:0008006" key="3">
    <source>
        <dbReference type="Google" id="ProtNLM"/>
    </source>
</evidence>
<protein>
    <recommendedName>
        <fullName evidence="3">Prevent host death protein, Phd antitoxin</fullName>
    </recommendedName>
</protein>
<dbReference type="Gene3D" id="6.20.450.20">
    <property type="match status" value="1"/>
</dbReference>
<dbReference type="Proteomes" id="UP000463939">
    <property type="component" value="Plasmid SGTM_pl2"/>
</dbReference>
<keyword evidence="2" id="KW-1185">Reference proteome</keyword>